<dbReference type="Proteomes" id="UP000240624">
    <property type="component" value="Unassembled WGS sequence"/>
</dbReference>
<dbReference type="Proteomes" id="UP000193495">
    <property type="component" value="Unassembled WGS sequence"/>
</dbReference>
<dbReference type="EMBL" id="PYGB01000002">
    <property type="protein sequence ID" value="PSK87590.1"/>
    <property type="molecule type" value="Genomic_DNA"/>
</dbReference>
<name>A0A1X6YU72_9RHOB</name>
<evidence type="ECO:0000313" key="4">
    <source>
        <dbReference type="Proteomes" id="UP000240624"/>
    </source>
</evidence>
<evidence type="ECO:0000313" key="2">
    <source>
        <dbReference type="EMBL" id="SLN31571.1"/>
    </source>
</evidence>
<organism evidence="2 3">
    <name type="scientific">Limimaricola soesokkakensis</name>
    <dbReference type="NCBI Taxonomy" id="1343159"/>
    <lineage>
        <taxon>Bacteria</taxon>
        <taxon>Pseudomonadati</taxon>
        <taxon>Pseudomonadota</taxon>
        <taxon>Alphaproteobacteria</taxon>
        <taxon>Rhodobacterales</taxon>
        <taxon>Paracoccaceae</taxon>
        <taxon>Limimaricola</taxon>
    </lineage>
</organism>
<protein>
    <recommendedName>
        <fullName evidence="5">Antifreeze protein</fullName>
    </recommendedName>
</protein>
<keyword evidence="4" id="KW-1185">Reference proteome</keyword>
<proteinExistence type="predicted"/>
<evidence type="ECO:0000313" key="3">
    <source>
        <dbReference type="Proteomes" id="UP000193495"/>
    </source>
</evidence>
<dbReference type="EMBL" id="FWFY01000003">
    <property type="protein sequence ID" value="SLN31571.1"/>
    <property type="molecule type" value="Genomic_DNA"/>
</dbReference>
<gene>
    <name evidence="1" type="ORF">CLV79_10270</name>
    <name evidence="2" type="ORF">LOS8367_01154</name>
</gene>
<accession>A0A1X6YU72</accession>
<evidence type="ECO:0008006" key="5">
    <source>
        <dbReference type="Google" id="ProtNLM"/>
    </source>
</evidence>
<sequence length="126" mass="14164">MRRAVSARVLRALFPERKMTKMATPAELARTSMTFWTLMAETQAVMAYRLMGMAGLWAVTGTENDRMVDEKGPAFAEAILAGNRAIWSGKRPDQIAMAAMMPLQRRTASNNKRLARRGPNFLKMSR</sequence>
<reference evidence="2 3" key="1">
    <citation type="submission" date="2017-03" db="EMBL/GenBank/DDBJ databases">
        <authorList>
            <person name="Afonso C.L."/>
            <person name="Miller P.J."/>
            <person name="Scott M.A."/>
            <person name="Spackman E."/>
            <person name="Goraichik I."/>
            <person name="Dimitrov K.M."/>
            <person name="Suarez D.L."/>
            <person name="Swayne D.E."/>
        </authorList>
    </citation>
    <scope>NUCLEOTIDE SEQUENCE [LARGE SCALE GENOMIC DNA]</scope>
    <source>
        <strain evidence="2 3">CECT 8367</strain>
    </source>
</reference>
<reference evidence="1 4" key="2">
    <citation type="submission" date="2018-03" db="EMBL/GenBank/DDBJ databases">
        <title>Genomic Encyclopedia of Archaeal and Bacterial Type Strains, Phase II (KMG-II): from individual species to whole genera.</title>
        <authorList>
            <person name="Goeker M."/>
        </authorList>
    </citation>
    <scope>NUCLEOTIDE SEQUENCE [LARGE SCALE GENOMIC DNA]</scope>
    <source>
        <strain evidence="1 4">DSM 29956</strain>
    </source>
</reference>
<dbReference type="AlphaFoldDB" id="A0A1X6YU72"/>
<evidence type="ECO:0000313" key="1">
    <source>
        <dbReference type="EMBL" id="PSK87590.1"/>
    </source>
</evidence>